<comment type="similarity">
    <text evidence="2">Belongs to the UPF0382 family.</text>
</comment>
<evidence type="ECO:0000313" key="7">
    <source>
        <dbReference type="EMBL" id="ARN78619.1"/>
    </source>
</evidence>
<dbReference type="InterPro" id="IPR006696">
    <property type="entry name" value="DUF423"/>
</dbReference>
<feature type="transmembrane region" description="Helical" evidence="6">
    <location>
        <begin position="5"/>
        <end position="27"/>
    </location>
</feature>
<evidence type="ECO:0000256" key="6">
    <source>
        <dbReference type="SAM" id="Phobius"/>
    </source>
</evidence>
<dbReference type="RefSeq" id="WP_085767422.1">
    <property type="nucleotide sequence ID" value="NZ_CP019344.1"/>
</dbReference>
<sequence length="131" mass="14474">MERKFILAGSIFMIIAVVFGALGAHALKEILNSEQLGSFETGVRYQVYHALALLIFSQVNLGSLRTQKLILYGFVAGILLFSFSIYGLVLSPLVNLDIKFLGPVTPIGGLLLIITWGFIIFKSIKHKGRNY</sequence>
<keyword evidence="4 6" id="KW-1133">Transmembrane helix</keyword>
<dbReference type="Proteomes" id="UP000193431">
    <property type="component" value="Chromosome"/>
</dbReference>
<dbReference type="PANTHER" id="PTHR43461:SF1">
    <property type="entry name" value="TRANSMEMBRANE PROTEIN 256"/>
    <property type="match status" value="1"/>
</dbReference>
<feature type="transmembrane region" description="Helical" evidence="6">
    <location>
        <begin position="71"/>
        <end position="94"/>
    </location>
</feature>
<keyword evidence="3 6" id="KW-0812">Transmembrane</keyword>
<evidence type="ECO:0008006" key="9">
    <source>
        <dbReference type="Google" id="ProtNLM"/>
    </source>
</evidence>
<dbReference type="OrthoDB" id="9802121at2"/>
<feature type="transmembrane region" description="Helical" evidence="6">
    <location>
        <begin position="47"/>
        <end position="64"/>
    </location>
</feature>
<dbReference type="STRING" id="331648.BST97_11815"/>
<reference evidence="7 8" key="1">
    <citation type="submission" date="2016-11" db="EMBL/GenBank/DDBJ databases">
        <title>Trade-off between light-utilization and light-protection in marine flavobacteria.</title>
        <authorList>
            <person name="Kumagai Y."/>
        </authorList>
    </citation>
    <scope>NUCLEOTIDE SEQUENCE [LARGE SCALE GENOMIC DNA]</scope>
    <source>
        <strain evidence="7 8">JCM 13191</strain>
    </source>
</reference>
<evidence type="ECO:0000256" key="3">
    <source>
        <dbReference type="ARBA" id="ARBA00022692"/>
    </source>
</evidence>
<protein>
    <recommendedName>
        <fullName evidence="9">DUF423 domain-containing protein</fullName>
    </recommendedName>
</protein>
<evidence type="ECO:0000256" key="4">
    <source>
        <dbReference type="ARBA" id="ARBA00022989"/>
    </source>
</evidence>
<proteinExistence type="inferred from homology"/>
<evidence type="ECO:0000256" key="5">
    <source>
        <dbReference type="ARBA" id="ARBA00023136"/>
    </source>
</evidence>
<evidence type="ECO:0000313" key="8">
    <source>
        <dbReference type="Proteomes" id="UP000193431"/>
    </source>
</evidence>
<feature type="transmembrane region" description="Helical" evidence="6">
    <location>
        <begin position="100"/>
        <end position="121"/>
    </location>
</feature>
<organism evidence="7 8">
    <name type="scientific">Nonlabens spongiae</name>
    <dbReference type="NCBI Taxonomy" id="331648"/>
    <lineage>
        <taxon>Bacteria</taxon>
        <taxon>Pseudomonadati</taxon>
        <taxon>Bacteroidota</taxon>
        <taxon>Flavobacteriia</taxon>
        <taxon>Flavobacteriales</taxon>
        <taxon>Flavobacteriaceae</taxon>
        <taxon>Nonlabens</taxon>
    </lineage>
</organism>
<evidence type="ECO:0000256" key="1">
    <source>
        <dbReference type="ARBA" id="ARBA00004141"/>
    </source>
</evidence>
<accession>A0A1W6MM91</accession>
<keyword evidence="8" id="KW-1185">Reference proteome</keyword>
<dbReference type="AlphaFoldDB" id="A0A1W6MM91"/>
<comment type="subcellular location">
    <subcellularLocation>
        <location evidence="1">Membrane</location>
        <topology evidence="1">Multi-pass membrane protein</topology>
    </subcellularLocation>
</comment>
<dbReference type="EMBL" id="CP019344">
    <property type="protein sequence ID" value="ARN78619.1"/>
    <property type="molecule type" value="Genomic_DNA"/>
</dbReference>
<dbReference type="GO" id="GO:0005886">
    <property type="term" value="C:plasma membrane"/>
    <property type="evidence" value="ECO:0007669"/>
    <property type="project" value="TreeGrafter"/>
</dbReference>
<gene>
    <name evidence="7" type="ORF">BST97_11815</name>
</gene>
<name>A0A1W6MM91_9FLAO</name>
<keyword evidence="5 6" id="KW-0472">Membrane</keyword>
<evidence type="ECO:0000256" key="2">
    <source>
        <dbReference type="ARBA" id="ARBA00009694"/>
    </source>
</evidence>
<dbReference type="Pfam" id="PF04241">
    <property type="entry name" value="DUF423"/>
    <property type="match status" value="1"/>
</dbReference>
<dbReference type="PANTHER" id="PTHR43461">
    <property type="entry name" value="TRANSMEMBRANE PROTEIN 256"/>
    <property type="match status" value="1"/>
</dbReference>